<evidence type="ECO:0000313" key="1">
    <source>
        <dbReference type="EMBL" id="QKU35235.1"/>
    </source>
</evidence>
<name>A0A6N1NL22_9VIRU</name>
<dbReference type="GeneID" id="80518657"/>
<sequence>MKKMFISDAYLPMNMNALDRYKFSLVFPMGVTINGNKLIVSMCVGDFYAVIMEFDLNEVIALCKYDVSHMDMNEYNYKYLVKLKDKTFVDTKFNNKIALLAQSGGTDKNNYFKKYLKYKNKYINAKNLMVSIK</sequence>
<dbReference type="KEGG" id="vg:80518657"/>
<protein>
    <submittedName>
        <fullName evidence="1">Uncharacterized protein</fullName>
    </submittedName>
</protein>
<reference evidence="1" key="1">
    <citation type="submission" date="2017-01" db="EMBL/GenBank/DDBJ databases">
        <authorList>
            <person name="Assis F.L."/>
            <person name="Abrahao J.S."/>
            <person name="Silva L."/>
            <person name="Khalil J.B."/>
            <person name="Rodrigues R."/>
            <person name="Silva L.S."/>
            <person name="Arantes T."/>
            <person name="Boratto P."/>
            <person name="Andrade M."/>
            <person name="Kroon E.G."/>
            <person name="Ribeiro B."/>
            <person name="Bergier I."/>
            <person name="Seligmann H."/>
            <person name="Ghigo E."/>
            <person name="Colson P."/>
            <person name="Levasseur A."/>
            <person name="Raoult D."/>
            <person name="Scola B.L."/>
        </authorList>
    </citation>
    <scope>NUCLEOTIDE SEQUENCE</scope>
    <source>
        <strain evidence="1">Soda lake</strain>
    </source>
</reference>
<accession>A0A6N1NL22</accession>
<proteinExistence type="predicted"/>
<dbReference type="RefSeq" id="YP_010781893.1">
    <property type="nucleotide sequence ID" value="NC_075039.1"/>
</dbReference>
<organism evidence="1">
    <name type="scientific">Tupanvirus soda lake</name>
    <dbReference type="NCBI Taxonomy" id="2126985"/>
    <lineage>
        <taxon>Viruses</taxon>
        <taxon>Varidnaviria</taxon>
        <taxon>Bamfordvirae</taxon>
        <taxon>Nucleocytoviricota</taxon>
        <taxon>Megaviricetes</taxon>
        <taxon>Imitervirales</taxon>
        <taxon>Mimiviridae</taxon>
        <taxon>Megamimivirinae</taxon>
        <taxon>Tupanvirus</taxon>
        <taxon>Tupanvirus salinum</taxon>
    </lineage>
</organism>
<reference evidence="1" key="2">
    <citation type="journal article" date="2018" name="Nat. Commun.">
        <title>Tailed giant Tupanvirus possesses the most complete translational apparatus of the known virosphere.</title>
        <authorList>
            <person name="Abrahao J."/>
            <person name="Silva L."/>
            <person name="Silva L.S."/>
            <person name="Khalil J.Y.B."/>
            <person name="Rodrigues R."/>
            <person name="Arantes T."/>
            <person name="Assis F."/>
            <person name="Boratto P."/>
            <person name="Andrade M."/>
            <person name="Kroon E.G."/>
            <person name="Ribeiro B."/>
            <person name="Bergier I."/>
            <person name="Seligmann H."/>
            <person name="Ghigo E."/>
            <person name="Colson P."/>
            <person name="Levasseur A."/>
            <person name="Kroemer G."/>
            <person name="Raoult D."/>
            <person name="La Scola B."/>
        </authorList>
    </citation>
    <scope>NUCLEOTIDE SEQUENCE [LARGE SCALE GENOMIC DNA]</scope>
    <source>
        <strain evidence="1">Soda lake</strain>
    </source>
</reference>
<dbReference type="EMBL" id="KY523104">
    <property type="protein sequence ID" value="QKU35235.1"/>
    <property type="molecule type" value="Genomic_DNA"/>
</dbReference>